<dbReference type="EMBL" id="SZYD01000018">
    <property type="protein sequence ID" value="KAD2804675.1"/>
    <property type="molecule type" value="Genomic_DNA"/>
</dbReference>
<feature type="compositionally biased region" description="Low complexity" evidence="1">
    <location>
        <begin position="14"/>
        <end position="29"/>
    </location>
</feature>
<organism evidence="2 3">
    <name type="scientific">Mikania micrantha</name>
    <name type="common">bitter vine</name>
    <dbReference type="NCBI Taxonomy" id="192012"/>
    <lineage>
        <taxon>Eukaryota</taxon>
        <taxon>Viridiplantae</taxon>
        <taxon>Streptophyta</taxon>
        <taxon>Embryophyta</taxon>
        <taxon>Tracheophyta</taxon>
        <taxon>Spermatophyta</taxon>
        <taxon>Magnoliopsida</taxon>
        <taxon>eudicotyledons</taxon>
        <taxon>Gunneridae</taxon>
        <taxon>Pentapetalae</taxon>
        <taxon>asterids</taxon>
        <taxon>campanulids</taxon>
        <taxon>Asterales</taxon>
        <taxon>Asteraceae</taxon>
        <taxon>Asteroideae</taxon>
        <taxon>Heliantheae alliance</taxon>
        <taxon>Eupatorieae</taxon>
        <taxon>Mikania</taxon>
    </lineage>
</organism>
<feature type="compositionally biased region" description="Polar residues" evidence="1">
    <location>
        <begin position="44"/>
        <end position="55"/>
    </location>
</feature>
<gene>
    <name evidence="2" type="ORF">E3N88_38052</name>
</gene>
<name>A0A5N6LTN2_9ASTR</name>
<dbReference type="AlphaFoldDB" id="A0A5N6LTN2"/>
<evidence type="ECO:0000313" key="2">
    <source>
        <dbReference type="EMBL" id="KAD2804675.1"/>
    </source>
</evidence>
<comment type="caution">
    <text evidence="2">The sequence shown here is derived from an EMBL/GenBank/DDBJ whole genome shotgun (WGS) entry which is preliminary data.</text>
</comment>
<sequence length="155" mass="16822">MGNDIKKDQQASMGSDIMLSNSDSSSGLDAPCQHEPKNPKLTRESSITIDKSSQWDLLDSSAPKLNTDDSSTSSSGETSEESSSDAMLENLKAKVEALTRQANVSELELHTLRFRRMGRGGGGGALDVDGCRRPVNQEAGRRRRPEVAEAVEREE</sequence>
<proteinExistence type="predicted"/>
<feature type="region of interest" description="Disordered" evidence="1">
    <location>
        <begin position="116"/>
        <end position="155"/>
    </location>
</feature>
<accession>A0A5N6LTN2</accession>
<feature type="compositionally biased region" description="Low complexity" evidence="1">
    <location>
        <begin position="68"/>
        <end position="77"/>
    </location>
</feature>
<feature type="compositionally biased region" description="Basic and acidic residues" evidence="1">
    <location>
        <begin position="145"/>
        <end position="155"/>
    </location>
</feature>
<evidence type="ECO:0000256" key="1">
    <source>
        <dbReference type="SAM" id="MobiDB-lite"/>
    </source>
</evidence>
<reference evidence="2 3" key="1">
    <citation type="submission" date="2019-05" db="EMBL/GenBank/DDBJ databases">
        <title>Mikania micrantha, genome provides insights into the molecular mechanism of rapid growth.</title>
        <authorList>
            <person name="Liu B."/>
        </authorList>
    </citation>
    <scope>NUCLEOTIDE SEQUENCE [LARGE SCALE GENOMIC DNA]</scope>
    <source>
        <strain evidence="2">NLD-2019</strain>
        <tissue evidence="2">Leaf</tissue>
    </source>
</reference>
<feature type="compositionally biased region" description="Basic and acidic residues" evidence="1">
    <location>
        <begin position="32"/>
        <end position="43"/>
    </location>
</feature>
<dbReference type="Proteomes" id="UP000326396">
    <property type="component" value="Linkage Group LG8"/>
</dbReference>
<protein>
    <submittedName>
        <fullName evidence="2">Uncharacterized protein</fullName>
    </submittedName>
</protein>
<keyword evidence="3" id="KW-1185">Reference proteome</keyword>
<feature type="region of interest" description="Disordered" evidence="1">
    <location>
        <begin position="1"/>
        <end position="88"/>
    </location>
</feature>
<evidence type="ECO:0000313" key="3">
    <source>
        <dbReference type="Proteomes" id="UP000326396"/>
    </source>
</evidence>